<dbReference type="Proteomes" id="UP001209878">
    <property type="component" value="Unassembled WGS sequence"/>
</dbReference>
<keyword evidence="4" id="KW-0378">Hydrolase</keyword>
<proteinExistence type="inferred from homology"/>
<dbReference type="SUPFAM" id="SSF48208">
    <property type="entry name" value="Six-hairpin glycosidases"/>
    <property type="match status" value="1"/>
</dbReference>
<evidence type="ECO:0000256" key="8">
    <source>
        <dbReference type="ARBA" id="ARBA00023326"/>
    </source>
</evidence>
<evidence type="ECO:0000256" key="10">
    <source>
        <dbReference type="SAM" id="SignalP"/>
    </source>
</evidence>
<feature type="signal peptide" evidence="10">
    <location>
        <begin position="1"/>
        <end position="22"/>
    </location>
</feature>
<keyword evidence="10" id="KW-0732">Signal</keyword>
<evidence type="ECO:0000256" key="6">
    <source>
        <dbReference type="ARBA" id="ARBA00023277"/>
    </source>
</evidence>
<keyword evidence="6" id="KW-0119">Carbohydrate metabolism</keyword>
<feature type="region of interest" description="Disordered" evidence="9">
    <location>
        <begin position="544"/>
        <end position="572"/>
    </location>
</feature>
<name>A0AAD9NVX3_RIDPI</name>
<accession>A0AAD9NVX3</accession>
<keyword evidence="13" id="KW-1185">Reference proteome</keyword>
<evidence type="ECO:0000313" key="12">
    <source>
        <dbReference type="EMBL" id="KAK2181944.1"/>
    </source>
</evidence>
<evidence type="ECO:0000256" key="9">
    <source>
        <dbReference type="SAM" id="MobiDB-lite"/>
    </source>
</evidence>
<dbReference type="EC" id="3.2.1.4" evidence="3"/>
<sequence length="572" mass="62964">MTAPRTLLRPLLLLAIIACSSAQFPYTTAPPGDQIEPIKEPLPSTWVEPPKPQTGMCGHIAEEWQVLKHHVKSLHGQGTMLEALSHHVRELTEHIRHLTERVNNCKCGGDEDRFGQEELIKAIGAILKMSMLFFEAQRSGPLPATNQIPWRQNSGMNDTGYNKENLTGGWYEGATGVKSMLPMAYSTTVLIVGMLIGGDAYEKTGLEGEMIDSIKWPLDYFMKCHTKPNEFYVQVDEPFLHAWMRPEEVMVAQPAYLLNETGSAVAADTAAALAAGSMLFRDIDQIYADRMLNQAREWYKFAYMVRKPFEKATALPNDINDELAWGALWLNLATEEEQYVEMAKEFMTLKVPETFSYLDKTVGAQLIYSQVSNDTGYREAVESFLRQWFPGGTVKYSPRGLAAFRPEGGSIGYAANAAFIAVSAAHFDILREEGIKFARSQLEYILGVGEHEGRSFMVAHGRDWPQHARHAASACDQTCKSEDQAGPNTHMLIGAVVAGPGIDDEFPDDRTDMLRNNVSITYNAGFQSTIAAILGSLLNLEEFGGDGGSPGDSPGVSPGYPDQAPGTAQPTA</sequence>
<dbReference type="InterPro" id="IPR001701">
    <property type="entry name" value="Glyco_hydro_9"/>
</dbReference>
<keyword evidence="7" id="KW-0326">Glycosidase</keyword>
<reference evidence="12" key="1">
    <citation type="journal article" date="2023" name="Mol. Biol. Evol.">
        <title>Third-Generation Sequencing Reveals the Adaptive Role of the Epigenome in Three Deep-Sea Polychaetes.</title>
        <authorList>
            <person name="Perez M."/>
            <person name="Aroh O."/>
            <person name="Sun Y."/>
            <person name="Lan Y."/>
            <person name="Juniper S.K."/>
            <person name="Young C.R."/>
            <person name="Angers B."/>
            <person name="Qian P.Y."/>
        </authorList>
    </citation>
    <scope>NUCLEOTIDE SEQUENCE</scope>
    <source>
        <strain evidence="12">R07B-5</strain>
    </source>
</reference>
<dbReference type="AlphaFoldDB" id="A0AAD9NVX3"/>
<feature type="compositionally biased region" description="Low complexity" evidence="9">
    <location>
        <begin position="551"/>
        <end position="562"/>
    </location>
</feature>
<keyword evidence="5" id="KW-0136">Cellulose degradation</keyword>
<comment type="caution">
    <text evidence="12">The sequence shown here is derived from an EMBL/GenBank/DDBJ whole genome shotgun (WGS) entry which is preliminary data.</text>
</comment>
<evidence type="ECO:0000256" key="1">
    <source>
        <dbReference type="ARBA" id="ARBA00000966"/>
    </source>
</evidence>
<evidence type="ECO:0000256" key="7">
    <source>
        <dbReference type="ARBA" id="ARBA00023295"/>
    </source>
</evidence>
<comment type="similarity">
    <text evidence="2">Belongs to the glycosyl hydrolase 9 (cellulase E) family.</text>
</comment>
<dbReference type="Gene3D" id="1.50.10.10">
    <property type="match status" value="1"/>
</dbReference>
<evidence type="ECO:0000256" key="2">
    <source>
        <dbReference type="ARBA" id="ARBA00007072"/>
    </source>
</evidence>
<dbReference type="Pfam" id="PF00759">
    <property type="entry name" value="Glyco_hydro_9"/>
    <property type="match status" value="1"/>
</dbReference>
<feature type="chain" id="PRO_5041988804" description="cellulase" evidence="10">
    <location>
        <begin position="23"/>
        <end position="572"/>
    </location>
</feature>
<dbReference type="GO" id="GO:0030245">
    <property type="term" value="P:cellulose catabolic process"/>
    <property type="evidence" value="ECO:0007669"/>
    <property type="project" value="UniProtKB-KW"/>
</dbReference>
<comment type="catalytic activity">
    <reaction evidence="1">
        <text>Endohydrolysis of (1-&gt;4)-beta-D-glucosidic linkages in cellulose, lichenin and cereal beta-D-glucans.</text>
        <dbReference type="EC" id="3.2.1.4"/>
    </reaction>
</comment>
<organism evidence="12 13">
    <name type="scientific">Ridgeia piscesae</name>
    <name type="common">Tubeworm</name>
    <dbReference type="NCBI Taxonomy" id="27915"/>
    <lineage>
        <taxon>Eukaryota</taxon>
        <taxon>Metazoa</taxon>
        <taxon>Spiralia</taxon>
        <taxon>Lophotrochozoa</taxon>
        <taxon>Annelida</taxon>
        <taxon>Polychaeta</taxon>
        <taxon>Sedentaria</taxon>
        <taxon>Canalipalpata</taxon>
        <taxon>Sabellida</taxon>
        <taxon>Siboglinidae</taxon>
        <taxon>Ridgeia</taxon>
    </lineage>
</organism>
<evidence type="ECO:0000256" key="3">
    <source>
        <dbReference type="ARBA" id="ARBA00012601"/>
    </source>
</evidence>
<keyword evidence="8" id="KW-0624">Polysaccharide degradation</keyword>
<dbReference type="PANTHER" id="PTHR22298">
    <property type="entry name" value="ENDO-1,4-BETA-GLUCANASE"/>
    <property type="match status" value="1"/>
</dbReference>
<dbReference type="InterPro" id="IPR012341">
    <property type="entry name" value="6hp_glycosidase-like_sf"/>
</dbReference>
<evidence type="ECO:0000256" key="5">
    <source>
        <dbReference type="ARBA" id="ARBA00023001"/>
    </source>
</evidence>
<dbReference type="InterPro" id="IPR008928">
    <property type="entry name" value="6-hairpin_glycosidase_sf"/>
</dbReference>
<evidence type="ECO:0000259" key="11">
    <source>
        <dbReference type="Pfam" id="PF00759"/>
    </source>
</evidence>
<dbReference type="GO" id="GO:0008810">
    <property type="term" value="F:cellulase activity"/>
    <property type="evidence" value="ECO:0007669"/>
    <property type="project" value="UniProtKB-EC"/>
</dbReference>
<evidence type="ECO:0000256" key="4">
    <source>
        <dbReference type="ARBA" id="ARBA00022801"/>
    </source>
</evidence>
<dbReference type="EMBL" id="JAODUO010000373">
    <property type="protein sequence ID" value="KAK2181944.1"/>
    <property type="molecule type" value="Genomic_DNA"/>
</dbReference>
<evidence type="ECO:0000313" key="13">
    <source>
        <dbReference type="Proteomes" id="UP001209878"/>
    </source>
</evidence>
<protein>
    <recommendedName>
        <fullName evidence="3">cellulase</fullName>
        <ecNumber evidence="3">3.2.1.4</ecNumber>
    </recommendedName>
</protein>
<gene>
    <name evidence="12" type="ORF">NP493_374g00003</name>
</gene>
<feature type="domain" description="Glycoside hydrolase family 9" evidence="11">
    <location>
        <begin position="126"/>
        <end position="528"/>
    </location>
</feature>